<dbReference type="RefSeq" id="WP_340542670.1">
    <property type="nucleotide sequence ID" value="NZ_JBBLXS010001334.1"/>
</dbReference>
<evidence type="ECO:0000313" key="1">
    <source>
        <dbReference type="EMBL" id="MEK0189526.1"/>
    </source>
</evidence>
<dbReference type="PANTHER" id="PTHR43642:SF1">
    <property type="entry name" value="HYBRID SIGNAL TRANSDUCTION HISTIDINE KINASE G"/>
    <property type="match status" value="1"/>
</dbReference>
<keyword evidence="2" id="KW-1185">Reference proteome</keyword>
<comment type="caution">
    <text evidence="1">The sequence shown here is derived from an EMBL/GenBank/DDBJ whole genome shotgun (WGS) entry which is preliminary data.</text>
</comment>
<organism evidence="1 2">
    <name type="scientific">Microcoleus anatoxicus PTRS2</name>
    <dbReference type="NCBI Taxonomy" id="2705321"/>
    <lineage>
        <taxon>Bacteria</taxon>
        <taxon>Bacillati</taxon>
        <taxon>Cyanobacteriota</taxon>
        <taxon>Cyanophyceae</taxon>
        <taxon>Oscillatoriophycideae</taxon>
        <taxon>Oscillatoriales</taxon>
        <taxon>Microcoleaceae</taxon>
        <taxon>Microcoleus</taxon>
        <taxon>Microcoleus anatoxicus</taxon>
    </lineage>
</organism>
<reference evidence="1 2" key="1">
    <citation type="journal article" date="2020" name="Harmful Algae">
        <title>Molecular and morphological characterization of a novel dihydroanatoxin-a producing Microcoleus species (cyanobacteria) from the Russian River, California, USA.</title>
        <authorList>
            <person name="Conklin K.Y."/>
            <person name="Stancheva R."/>
            <person name="Otten T.G."/>
            <person name="Fadness R."/>
            <person name="Boyer G.L."/>
            <person name="Read B."/>
            <person name="Zhang X."/>
            <person name="Sheath R.G."/>
        </authorList>
    </citation>
    <scope>NUCLEOTIDE SEQUENCE [LARGE SCALE GENOMIC DNA]</scope>
    <source>
        <strain evidence="1 2">PTRS2</strain>
    </source>
</reference>
<dbReference type="Proteomes" id="UP001384579">
    <property type="component" value="Unassembled WGS sequence"/>
</dbReference>
<evidence type="ECO:0000313" key="2">
    <source>
        <dbReference type="Proteomes" id="UP001384579"/>
    </source>
</evidence>
<accession>A0ABU8YZI3</accession>
<gene>
    <name evidence="1" type="ORF">WMG39_32480</name>
</gene>
<dbReference type="PANTHER" id="PTHR43642">
    <property type="entry name" value="HYBRID SIGNAL TRANSDUCTION HISTIDINE KINASE G"/>
    <property type="match status" value="1"/>
</dbReference>
<feature type="non-terminal residue" evidence="1">
    <location>
        <position position="147"/>
    </location>
</feature>
<dbReference type="InterPro" id="IPR053159">
    <property type="entry name" value="Hybrid_Histidine_Kinase"/>
</dbReference>
<protein>
    <submittedName>
        <fullName evidence="1">Uncharacterized protein</fullName>
    </submittedName>
</protein>
<name>A0ABU8YZI3_9CYAN</name>
<proteinExistence type="predicted"/>
<sequence>MMIGTHNLYYSLALLAVYPTADSEQQQQYSMQVVANQEKMQKWAHHAPMNYQHKYDLVEAEKARIHGKNWAAGEYYDRAIEGAKEQGYLQEEALANELAAEFYYSCNKDKIARVYLTEAYYGYIRWGAIAKVKDLEARYPQLVAQTL</sequence>
<dbReference type="EMBL" id="JBBLXS010001334">
    <property type="protein sequence ID" value="MEK0189526.1"/>
    <property type="molecule type" value="Genomic_DNA"/>
</dbReference>